<comment type="caution">
    <text evidence="2">The sequence shown here is derived from an EMBL/GenBank/DDBJ whole genome shotgun (WGS) entry which is preliminary data.</text>
</comment>
<protein>
    <submittedName>
        <fullName evidence="2">CubicO group peptidase (Beta-lactamase class C family)</fullName>
    </submittedName>
</protein>
<feature type="domain" description="Beta-lactamase-related" evidence="1">
    <location>
        <begin position="42"/>
        <end position="154"/>
    </location>
</feature>
<dbReference type="InterPro" id="IPR012338">
    <property type="entry name" value="Beta-lactam/transpept-like"/>
</dbReference>
<dbReference type="InterPro" id="IPR050789">
    <property type="entry name" value="Diverse_Enzym_Activities"/>
</dbReference>
<dbReference type="EMBL" id="JAUSUD010000004">
    <property type="protein sequence ID" value="MDQ0230147.1"/>
    <property type="molecule type" value="Genomic_DNA"/>
</dbReference>
<organism evidence="2 3">
    <name type="scientific">Metabacillus malikii</name>
    <dbReference type="NCBI Taxonomy" id="1504265"/>
    <lineage>
        <taxon>Bacteria</taxon>
        <taxon>Bacillati</taxon>
        <taxon>Bacillota</taxon>
        <taxon>Bacilli</taxon>
        <taxon>Bacillales</taxon>
        <taxon>Bacillaceae</taxon>
        <taxon>Metabacillus</taxon>
    </lineage>
</organism>
<dbReference type="InterPro" id="IPR001466">
    <property type="entry name" value="Beta-lactam-related"/>
</dbReference>
<dbReference type="RefSeq" id="WP_307339005.1">
    <property type="nucleotide sequence ID" value="NZ_JAUSUD010000004.1"/>
</dbReference>
<accession>A0ABT9ZD36</accession>
<evidence type="ECO:0000259" key="1">
    <source>
        <dbReference type="Pfam" id="PF00144"/>
    </source>
</evidence>
<dbReference type="Gene3D" id="3.40.710.10">
    <property type="entry name" value="DD-peptidase/beta-lactamase superfamily"/>
    <property type="match status" value="1"/>
</dbReference>
<proteinExistence type="predicted"/>
<reference evidence="2 3" key="1">
    <citation type="submission" date="2023-07" db="EMBL/GenBank/DDBJ databases">
        <title>Genomic Encyclopedia of Type Strains, Phase IV (KMG-IV): sequencing the most valuable type-strain genomes for metagenomic binning, comparative biology and taxonomic classification.</title>
        <authorList>
            <person name="Goeker M."/>
        </authorList>
    </citation>
    <scope>NUCLEOTIDE SEQUENCE [LARGE SCALE GENOMIC DNA]</scope>
    <source>
        <strain evidence="2 3">DSM 29005</strain>
    </source>
</reference>
<evidence type="ECO:0000313" key="3">
    <source>
        <dbReference type="Proteomes" id="UP001234495"/>
    </source>
</evidence>
<name>A0ABT9ZD36_9BACI</name>
<sequence>MKASKIEKLFNKTVKSKQIHECVLFIENTTGDISYRYGYGEKDIDTTIIIASITKLFTTTCILILLDQGKLSLNNNITNYFDNKTLSGLHQYNGEEYADKLTIAHLLFQTSGLPDAFEQTKENLKNRVIKEDMDINLNEMLSLTKQLNTHFAPDKKIKHTMQI</sequence>
<evidence type="ECO:0000313" key="2">
    <source>
        <dbReference type="EMBL" id="MDQ0230147.1"/>
    </source>
</evidence>
<dbReference type="PANTHER" id="PTHR43283">
    <property type="entry name" value="BETA-LACTAMASE-RELATED"/>
    <property type="match status" value="1"/>
</dbReference>
<dbReference type="Pfam" id="PF00144">
    <property type="entry name" value="Beta-lactamase"/>
    <property type="match status" value="1"/>
</dbReference>
<dbReference type="SUPFAM" id="SSF56601">
    <property type="entry name" value="beta-lactamase/transpeptidase-like"/>
    <property type="match status" value="1"/>
</dbReference>
<dbReference type="Proteomes" id="UP001234495">
    <property type="component" value="Unassembled WGS sequence"/>
</dbReference>
<keyword evidence="3" id="KW-1185">Reference proteome</keyword>
<gene>
    <name evidence="2" type="ORF">J2S19_001399</name>
</gene>